<keyword evidence="3" id="KW-0238">DNA-binding</keyword>
<feature type="compositionally biased region" description="Low complexity" evidence="6">
    <location>
        <begin position="109"/>
        <end position="121"/>
    </location>
</feature>
<dbReference type="Proteomes" id="UP000191285">
    <property type="component" value="Unassembled WGS sequence"/>
</dbReference>
<dbReference type="CDD" id="cd12148">
    <property type="entry name" value="fungal_TF_MHR"/>
    <property type="match status" value="1"/>
</dbReference>
<evidence type="ECO:0000259" key="8">
    <source>
        <dbReference type="PROSITE" id="PS50048"/>
    </source>
</evidence>
<feature type="domain" description="Zn(2)-C6 fungal-type" evidence="8">
    <location>
        <begin position="21"/>
        <end position="50"/>
    </location>
</feature>
<keyword evidence="2" id="KW-0805">Transcription regulation</keyword>
<dbReference type="SUPFAM" id="SSF57701">
    <property type="entry name" value="Zn2/Cys6 DNA-binding domain"/>
    <property type="match status" value="1"/>
</dbReference>
<dbReference type="EMBL" id="MLKD01000022">
    <property type="protein sequence ID" value="OQE16945.1"/>
    <property type="molecule type" value="Genomic_DNA"/>
</dbReference>
<dbReference type="PROSITE" id="PS50048">
    <property type="entry name" value="ZN2_CY6_FUNGAL_2"/>
    <property type="match status" value="1"/>
</dbReference>
<evidence type="ECO:0000256" key="1">
    <source>
        <dbReference type="ARBA" id="ARBA00022723"/>
    </source>
</evidence>
<feature type="transmembrane region" description="Helical" evidence="7">
    <location>
        <begin position="546"/>
        <end position="568"/>
    </location>
</feature>
<proteinExistence type="predicted"/>
<evidence type="ECO:0000313" key="9">
    <source>
        <dbReference type="EMBL" id="OQE16945.1"/>
    </source>
</evidence>
<evidence type="ECO:0000256" key="3">
    <source>
        <dbReference type="ARBA" id="ARBA00023125"/>
    </source>
</evidence>
<keyword evidence="4" id="KW-0804">Transcription</keyword>
<dbReference type="Pfam" id="PF04082">
    <property type="entry name" value="Fungal_trans"/>
    <property type="match status" value="1"/>
</dbReference>
<dbReference type="GO" id="GO:0003677">
    <property type="term" value="F:DNA binding"/>
    <property type="evidence" value="ECO:0007669"/>
    <property type="project" value="UniProtKB-KW"/>
</dbReference>
<keyword evidence="1" id="KW-0479">Metal-binding</keyword>
<dbReference type="GO" id="GO:0000981">
    <property type="term" value="F:DNA-binding transcription factor activity, RNA polymerase II-specific"/>
    <property type="evidence" value="ECO:0007669"/>
    <property type="project" value="InterPro"/>
</dbReference>
<evidence type="ECO:0000256" key="7">
    <source>
        <dbReference type="SAM" id="Phobius"/>
    </source>
</evidence>
<dbReference type="InterPro" id="IPR007219">
    <property type="entry name" value="XnlR_reg_dom"/>
</dbReference>
<dbReference type="GO" id="GO:0008270">
    <property type="term" value="F:zinc ion binding"/>
    <property type="evidence" value="ECO:0007669"/>
    <property type="project" value="InterPro"/>
</dbReference>
<keyword evidence="10" id="KW-1185">Reference proteome</keyword>
<dbReference type="OrthoDB" id="103819at2759"/>
<dbReference type="PANTHER" id="PTHR46910">
    <property type="entry name" value="TRANSCRIPTION FACTOR PDR1"/>
    <property type="match status" value="1"/>
</dbReference>
<dbReference type="InterPro" id="IPR036864">
    <property type="entry name" value="Zn2-C6_fun-type_DNA-bd_sf"/>
</dbReference>
<feature type="region of interest" description="Disordered" evidence="6">
    <location>
        <begin position="99"/>
        <end position="138"/>
    </location>
</feature>
<gene>
    <name evidence="9" type="ORF">PENSTE_c022G03710</name>
</gene>
<name>A0A1V6SSD2_9EURO</name>
<dbReference type="PANTHER" id="PTHR46910:SF5">
    <property type="entry name" value="ZN(II)2CYS6 TRANSCRIPTION FACTOR (EUROFUNG)"/>
    <property type="match status" value="1"/>
</dbReference>
<dbReference type="CDD" id="cd00067">
    <property type="entry name" value="GAL4"/>
    <property type="match status" value="1"/>
</dbReference>
<keyword evidence="5" id="KW-0539">Nucleus</keyword>
<keyword evidence="7" id="KW-1133">Transmembrane helix</keyword>
<sequence>MEPADSDPDGRDAPSGLSQRACDQCRVRKIRCDKRSPCSNCRSANIACRSTGEGQKPHEPRRRVLISSQYEKKVDLIEQRLGGMEQALRELLTTSRLQKAPLTTKLHRNPQIQPRRNPRQQTTVQNDPTDSKGPNYRSNAAIEQHDSTSDFEGGSSLAAHSVYARQFLESAVSHGTPEMFSSPKISEALASLKQIVDMQNRPRERSAQKGSRSNLGSRLGVRCDIHDLEMPPLAVVLDIIRAMKEDPPSFFAGWIPFLTVDYFIEKCQEVYFAADDYTEAAFIITALGLYCTFSEYQYLGHGQISNDDYLHYIQLCKDNVEAALANLNVLMPSTYDSIVALTLGAYHGIDISKPSVGWTLATTAIHMSQTLGYHRLSSMEHDPISVQRDKQSLFWSIHSILNILSLRLGRGSIVDDHDITIPPPMESMGNVQPWGPAALNRPERERVSYARQLAAEMQSDVIGPFNEIVAKGPKFSEIDEVYIRSDEVSRYATLTLIYRAIPVPAGSDPNLTFIPECIESARAALEVHHTYMADLRESDETMRISYLHWAVFLSPFVPFIVIFCHVIATSDQKGLSLLESFIASLRPLCHLSQSVDRLHSLCSVLGTVARLYVEAKSRGQAGEDQSLASVGQEFDAYLSALGLAPGNQVPNGPVYYHTDISPMQMNIADPSQNGLAYSASTLQPQTQGTMSIAEMTQAARLGNWFSGNQHMMGLLEEDIFQFMPNT</sequence>
<evidence type="ECO:0000256" key="2">
    <source>
        <dbReference type="ARBA" id="ARBA00023015"/>
    </source>
</evidence>
<evidence type="ECO:0000256" key="4">
    <source>
        <dbReference type="ARBA" id="ARBA00023163"/>
    </source>
</evidence>
<dbReference type="Gene3D" id="4.10.240.10">
    <property type="entry name" value="Zn(2)-C6 fungal-type DNA-binding domain"/>
    <property type="match status" value="1"/>
</dbReference>
<accession>A0A1V6SSD2</accession>
<evidence type="ECO:0000256" key="6">
    <source>
        <dbReference type="SAM" id="MobiDB-lite"/>
    </source>
</evidence>
<dbReference type="STRING" id="303698.A0A1V6SSD2"/>
<organism evidence="9 10">
    <name type="scientific">Penicillium steckii</name>
    <dbReference type="NCBI Taxonomy" id="303698"/>
    <lineage>
        <taxon>Eukaryota</taxon>
        <taxon>Fungi</taxon>
        <taxon>Dikarya</taxon>
        <taxon>Ascomycota</taxon>
        <taxon>Pezizomycotina</taxon>
        <taxon>Eurotiomycetes</taxon>
        <taxon>Eurotiomycetidae</taxon>
        <taxon>Eurotiales</taxon>
        <taxon>Aspergillaceae</taxon>
        <taxon>Penicillium</taxon>
    </lineage>
</organism>
<dbReference type="SMART" id="SM00066">
    <property type="entry name" value="GAL4"/>
    <property type="match status" value="1"/>
</dbReference>
<dbReference type="GO" id="GO:0006351">
    <property type="term" value="P:DNA-templated transcription"/>
    <property type="evidence" value="ECO:0007669"/>
    <property type="project" value="InterPro"/>
</dbReference>
<evidence type="ECO:0000256" key="5">
    <source>
        <dbReference type="ARBA" id="ARBA00023242"/>
    </source>
</evidence>
<keyword evidence="7" id="KW-0812">Transmembrane</keyword>
<protein>
    <recommendedName>
        <fullName evidence="8">Zn(2)-C6 fungal-type domain-containing protein</fullName>
    </recommendedName>
</protein>
<dbReference type="InterPro" id="IPR001138">
    <property type="entry name" value="Zn2Cys6_DnaBD"/>
</dbReference>
<dbReference type="SMART" id="SM00906">
    <property type="entry name" value="Fungal_trans"/>
    <property type="match status" value="1"/>
</dbReference>
<evidence type="ECO:0000313" key="10">
    <source>
        <dbReference type="Proteomes" id="UP000191285"/>
    </source>
</evidence>
<dbReference type="InterPro" id="IPR050987">
    <property type="entry name" value="AtrR-like"/>
</dbReference>
<comment type="caution">
    <text evidence="9">The sequence shown here is derived from an EMBL/GenBank/DDBJ whole genome shotgun (WGS) entry which is preliminary data.</text>
</comment>
<reference evidence="10" key="1">
    <citation type="journal article" date="2017" name="Nat. Microbiol.">
        <title>Global analysis of biosynthetic gene clusters reveals vast potential of secondary metabolite production in Penicillium species.</title>
        <authorList>
            <person name="Nielsen J.C."/>
            <person name="Grijseels S."/>
            <person name="Prigent S."/>
            <person name="Ji B."/>
            <person name="Dainat J."/>
            <person name="Nielsen K.F."/>
            <person name="Frisvad J.C."/>
            <person name="Workman M."/>
            <person name="Nielsen J."/>
        </authorList>
    </citation>
    <scope>NUCLEOTIDE SEQUENCE [LARGE SCALE GENOMIC DNA]</scope>
    <source>
        <strain evidence="10">IBT 24891</strain>
    </source>
</reference>
<dbReference type="AlphaFoldDB" id="A0A1V6SSD2"/>
<dbReference type="Pfam" id="PF00172">
    <property type="entry name" value="Zn_clus"/>
    <property type="match status" value="1"/>
</dbReference>
<dbReference type="PROSITE" id="PS00463">
    <property type="entry name" value="ZN2_CY6_FUNGAL_1"/>
    <property type="match status" value="1"/>
</dbReference>
<keyword evidence="7" id="KW-0472">Membrane</keyword>